<feature type="region of interest" description="Disordered" evidence="1">
    <location>
        <begin position="1"/>
        <end position="69"/>
    </location>
</feature>
<sequence>MAAAGATARSRPPSAPGVHVGGVAACSATRQPPSVAVAEDTPPSPPGDDHAGGDAEASVRPGSFLGFTSEPDHVSNTVFRDRKVLSDTMQVNMLQTDSIVANARAFKALCLALLRPQEGIKVLIPMCAGCGKTIRAVRCHCHTCAKNWCRKCTDPEERRVTITRCQKSRSHIECQNCGYSKGLTIVMLTYITMAPDPGR</sequence>
<name>D7G268_ECTSI</name>
<dbReference type="Proteomes" id="UP000002630">
    <property type="component" value="Linkage Group LG19"/>
</dbReference>
<proteinExistence type="predicted"/>
<keyword evidence="3" id="KW-1185">Reference proteome</keyword>
<protein>
    <submittedName>
        <fullName evidence="2">Uncharacterized protein</fullName>
    </submittedName>
</protein>
<dbReference type="AlphaFoldDB" id="D7G268"/>
<accession>D7G268</accession>
<reference evidence="2 3" key="1">
    <citation type="journal article" date="2010" name="Nature">
        <title>The Ectocarpus genome and the independent evolution of multicellularity in brown algae.</title>
        <authorList>
            <person name="Cock J.M."/>
            <person name="Sterck L."/>
            <person name="Rouze P."/>
            <person name="Scornet D."/>
            <person name="Allen A.E."/>
            <person name="Amoutzias G."/>
            <person name="Anthouard V."/>
            <person name="Artiguenave F."/>
            <person name="Aury J.M."/>
            <person name="Badger J.H."/>
            <person name="Beszteri B."/>
            <person name="Billiau K."/>
            <person name="Bonnet E."/>
            <person name="Bothwell J.H."/>
            <person name="Bowler C."/>
            <person name="Boyen C."/>
            <person name="Brownlee C."/>
            <person name="Carrano C.J."/>
            <person name="Charrier B."/>
            <person name="Cho G.Y."/>
            <person name="Coelho S.M."/>
            <person name="Collen J."/>
            <person name="Corre E."/>
            <person name="Da Silva C."/>
            <person name="Delage L."/>
            <person name="Delaroque N."/>
            <person name="Dittami S.M."/>
            <person name="Doulbeau S."/>
            <person name="Elias M."/>
            <person name="Farnham G."/>
            <person name="Gachon C.M."/>
            <person name="Gschloessl B."/>
            <person name="Heesch S."/>
            <person name="Jabbari K."/>
            <person name="Jubin C."/>
            <person name="Kawai H."/>
            <person name="Kimura K."/>
            <person name="Kloareg B."/>
            <person name="Kupper F.C."/>
            <person name="Lang D."/>
            <person name="Le Bail A."/>
            <person name="Leblanc C."/>
            <person name="Lerouge P."/>
            <person name="Lohr M."/>
            <person name="Lopez P.J."/>
            <person name="Martens C."/>
            <person name="Maumus F."/>
            <person name="Michel G."/>
            <person name="Miranda-Saavedra D."/>
            <person name="Morales J."/>
            <person name="Moreau H."/>
            <person name="Motomura T."/>
            <person name="Nagasato C."/>
            <person name="Napoli C.A."/>
            <person name="Nelson D.R."/>
            <person name="Nyvall-Collen P."/>
            <person name="Peters A.F."/>
            <person name="Pommier C."/>
            <person name="Potin P."/>
            <person name="Poulain J."/>
            <person name="Quesneville H."/>
            <person name="Read B."/>
            <person name="Rensing S.A."/>
            <person name="Ritter A."/>
            <person name="Rousvoal S."/>
            <person name="Samanta M."/>
            <person name="Samson G."/>
            <person name="Schroeder D.C."/>
            <person name="Segurens B."/>
            <person name="Strittmatter M."/>
            <person name="Tonon T."/>
            <person name="Tregear J.W."/>
            <person name="Valentin K."/>
            <person name="von Dassow P."/>
            <person name="Yamagishi T."/>
            <person name="Van de Peer Y."/>
            <person name="Wincker P."/>
        </authorList>
    </citation>
    <scope>NUCLEOTIDE SEQUENCE [LARGE SCALE GENOMIC DNA]</scope>
    <source>
        <strain evidence="3">Ec32 / CCAP1310/4</strain>
    </source>
</reference>
<organism evidence="2 3">
    <name type="scientific">Ectocarpus siliculosus</name>
    <name type="common">Brown alga</name>
    <name type="synonym">Conferva siliculosa</name>
    <dbReference type="NCBI Taxonomy" id="2880"/>
    <lineage>
        <taxon>Eukaryota</taxon>
        <taxon>Sar</taxon>
        <taxon>Stramenopiles</taxon>
        <taxon>Ochrophyta</taxon>
        <taxon>PX clade</taxon>
        <taxon>Phaeophyceae</taxon>
        <taxon>Ectocarpales</taxon>
        <taxon>Ectocarpaceae</taxon>
        <taxon>Ectocarpus</taxon>
    </lineage>
</organism>
<dbReference type="EMBL" id="FN649744">
    <property type="protein sequence ID" value="CBJ48745.1"/>
    <property type="molecule type" value="Genomic_DNA"/>
</dbReference>
<evidence type="ECO:0000313" key="2">
    <source>
        <dbReference type="EMBL" id="CBJ48745.1"/>
    </source>
</evidence>
<dbReference type="InParanoid" id="D7G268"/>
<dbReference type="EMBL" id="FN648674">
    <property type="protein sequence ID" value="CBJ48745.1"/>
    <property type="molecule type" value="Genomic_DNA"/>
</dbReference>
<evidence type="ECO:0000313" key="3">
    <source>
        <dbReference type="Proteomes" id="UP000002630"/>
    </source>
</evidence>
<evidence type="ECO:0000256" key="1">
    <source>
        <dbReference type="SAM" id="MobiDB-lite"/>
    </source>
</evidence>
<gene>
    <name evidence="2" type="ORF">Esi_0047_0012</name>
</gene>